<organism evidence="2 3">
    <name type="scientific">Adhaeribacter rhizoryzae</name>
    <dbReference type="NCBI Taxonomy" id="2607907"/>
    <lineage>
        <taxon>Bacteria</taxon>
        <taxon>Pseudomonadati</taxon>
        <taxon>Bacteroidota</taxon>
        <taxon>Cytophagia</taxon>
        <taxon>Cytophagales</taxon>
        <taxon>Hymenobacteraceae</taxon>
        <taxon>Adhaeribacter</taxon>
    </lineage>
</organism>
<dbReference type="InterPro" id="IPR026444">
    <property type="entry name" value="Secre_tail"/>
</dbReference>
<accession>A0A5M6DTG7</accession>
<dbReference type="NCBIfam" id="TIGR04183">
    <property type="entry name" value="Por_Secre_tail"/>
    <property type="match status" value="1"/>
</dbReference>
<reference evidence="2 3" key="1">
    <citation type="submission" date="2019-09" db="EMBL/GenBank/DDBJ databases">
        <title>Genome sequence and assembly of Adhaeribacter sp.</title>
        <authorList>
            <person name="Chhetri G."/>
        </authorList>
    </citation>
    <scope>NUCLEOTIDE SEQUENCE [LARGE SCALE GENOMIC DNA]</scope>
    <source>
        <strain evidence="2 3">DK36</strain>
    </source>
</reference>
<gene>
    <name evidence="2" type="ORF">F0145_03015</name>
</gene>
<comment type="caution">
    <text evidence="2">The sequence shown here is derived from an EMBL/GenBank/DDBJ whole genome shotgun (WGS) entry which is preliminary data.</text>
</comment>
<protein>
    <submittedName>
        <fullName evidence="2">T9SS type A sorting domain-containing protein</fullName>
    </submittedName>
</protein>
<dbReference type="RefSeq" id="WP_150086702.1">
    <property type="nucleotide sequence ID" value="NZ_VWSF01000001.1"/>
</dbReference>
<evidence type="ECO:0000313" key="3">
    <source>
        <dbReference type="Proteomes" id="UP000323426"/>
    </source>
</evidence>
<dbReference type="Proteomes" id="UP000323426">
    <property type="component" value="Unassembled WGS sequence"/>
</dbReference>
<name>A0A5M6DTG7_9BACT</name>
<keyword evidence="3" id="KW-1185">Reference proteome</keyword>
<feature type="region of interest" description="Disordered" evidence="1">
    <location>
        <begin position="372"/>
        <end position="397"/>
    </location>
</feature>
<dbReference type="AlphaFoldDB" id="A0A5M6DTG7"/>
<sequence>MKIFLTFRFWLLSCFLGLIFLSNPVRASHLVGGELTFHADTTNISPLRYFFKLVLYQDFGNSNADNPTATLNFGDGTTGVVDRNSRTILAANKNIYRSVYYFQHDYSTSGNFIVSFTDLNRGTAFLNVTGSENIPFFIQATVIIGLQAAANPSPVFLAPFILSTTIGQPFRHNVTAYDPDGDSLAYKLVPILQDGGQAVASYQFPESTTINNRTGEILWQQPDKLGRYAYAVEIREYRQGQLIGKVMRDFIVTTLAAATNPSLQIRNRRELPLNDQNQLFITNTNVPLKIRVVANNAVSLDAYSELFRRSNIITAFPTADSPPEIEYTIRPEAILRRSLPYIVTFRGTGATTATGTPQQDLTLAIYFRPERATDQEDTTEPGEQPPPVEPEPDNDTEPWVFKMYPNPVHAYFKVDNNTNSPAKLLLYNASSQLVLMMPLNLQQTTIRRSRYLKPGIYFYVILSEQDKIEQTGKLVFL</sequence>
<proteinExistence type="predicted"/>
<dbReference type="EMBL" id="VWSF01000001">
    <property type="protein sequence ID" value="KAA5549569.1"/>
    <property type="molecule type" value="Genomic_DNA"/>
</dbReference>
<evidence type="ECO:0000313" key="2">
    <source>
        <dbReference type="EMBL" id="KAA5549569.1"/>
    </source>
</evidence>
<evidence type="ECO:0000256" key="1">
    <source>
        <dbReference type="SAM" id="MobiDB-lite"/>
    </source>
</evidence>